<dbReference type="Proteomes" id="UP000807025">
    <property type="component" value="Unassembled WGS sequence"/>
</dbReference>
<feature type="compositionally biased region" description="Low complexity" evidence="1">
    <location>
        <begin position="71"/>
        <end position="94"/>
    </location>
</feature>
<evidence type="ECO:0000313" key="2">
    <source>
        <dbReference type="EMBL" id="KAF9491521.1"/>
    </source>
</evidence>
<evidence type="ECO:0000313" key="3">
    <source>
        <dbReference type="Proteomes" id="UP000807025"/>
    </source>
</evidence>
<evidence type="ECO:0000256" key="1">
    <source>
        <dbReference type="SAM" id="MobiDB-lite"/>
    </source>
</evidence>
<sequence length="130" mass="14204">MIPGFMTTNMTPDQLLIVGEVMWDQIGHNLRAKRRKEAAIKARLAEKALKHAKQTTLRSTRQSNHAEFNDTTPSHHISAPTTSSPPIASSSALPPLSPEEELAMFATVAVAPDMLIDLDDHHTQASEPST</sequence>
<comment type="caution">
    <text evidence="2">The sequence shown here is derived from an EMBL/GenBank/DDBJ whole genome shotgun (WGS) entry which is preliminary data.</text>
</comment>
<organism evidence="2 3">
    <name type="scientific">Pleurotus eryngii</name>
    <name type="common">Boletus of the steppes</name>
    <dbReference type="NCBI Taxonomy" id="5323"/>
    <lineage>
        <taxon>Eukaryota</taxon>
        <taxon>Fungi</taxon>
        <taxon>Dikarya</taxon>
        <taxon>Basidiomycota</taxon>
        <taxon>Agaricomycotina</taxon>
        <taxon>Agaricomycetes</taxon>
        <taxon>Agaricomycetidae</taxon>
        <taxon>Agaricales</taxon>
        <taxon>Pleurotineae</taxon>
        <taxon>Pleurotaceae</taxon>
        <taxon>Pleurotus</taxon>
    </lineage>
</organism>
<accession>A0A9P5ZTH7</accession>
<protein>
    <submittedName>
        <fullName evidence="2">Uncharacterized protein</fullName>
    </submittedName>
</protein>
<dbReference type="EMBL" id="MU154617">
    <property type="protein sequence ID" value="KAF9491521.1"/>
    <property type="molecule type" value="Genomic_DNA"/>
</dbReference>
<dbReference type="AlphaFoldDB" id="A0A9P5ZTH7"/>
<reference evidence="2" key="1">
    <citation type="submission" date="2020-11" db="EMBL/GenBank/DDBJ databases">
        <authorList>
            <consortium name="DOE Joint Genome Institute"/>
            <person name="Ahrendt S."/>
            <person name="Riley R."/>
            <person name="Andreopoulos W."/>
            <person name="Labutti K."/>
            <person name="Pangilinan J."/>
            <person name="Ruiz-Duenas F.J."/>
            <person name="Barrasa J.M."/>
            <person name="Sanchez-Garcia M."/>
            <person name="Camarero S."/>
            <person name="Miyauchi S."/>
            <person name="Serrano A."/>
            <person name="Linde D."/>
            <person name="Babiker R."/>
            <person name="Drula E."/>
            <person name="Ayuso-Fernandez I."/>
            <person name="Pacheco R."/>
            <person name="Padilla G."/>
            <person name="Ferreira P."/>
            <person name="Barriuso J."/>
            <person name="Kellner H."/>
            <person name="Castanera R."/>
            <person name="Alfaro M."/>
            <person name="Ramirez L."/>
            <person name="Pisabarro A.G."/>
            <person name="Kuo A."/>
            <person name="Tritt A."/>
            <person name="Lipzen A."/>
            <person name="He G."/>
            <person name="Yan M."/>
            <person name="Ng V."/>
            <person name="Cullen D."/>
            <person name="Martin F."/>
            <person name="Rosso M.-N."/>
            <person name="Henrissat B."/>
            <person name="Hibbett D."/>
            <person name="Martinez A.T."/>
            <person name="Grigoriev I.V."/>
        </authorList>
    </citation>
    <scope>NUCLEOTIDE SEQUENCE</scope>
    <source>
        <strain evidence="2">ATCC 90797</strain>
    </source>
</reference>
<keyword evidence="3" id="KW-1185">Reference proteome</keyword>
<proteinExistence type="predicted"/>
<gene>
    <name evidence="2" type="ORF">BDN71DRAFT_1510289</name>
</gene>
<name>A0A9P5ZTH7_PLEER</name>
<feature type="compositionally biased region" description="Polar residues" evidence="1">
    <location>
        <begin position="54"/>
        <end position="70"/>
    </location>
</feature>
<feature type="region of interest" description="Disordered" evidence="1">
    <location>
        <begin position="50"/>
        <end position="95"/>
    </location>
</feature>